<organism evidence="3 4">
    <name type="scientific">Leifsonia shinshuensis</name>
    <dbReference type="NCBI Taxonomy" id="150026"/>
    <lineage>
        <taxon>Bacteria</taxon>
        <taxon>Bacillati</taxon>
        <taxon>Actinomycetota</taxon>
        <taxon>Actinomycetes</taxon>
        <taxon>Micrococcales</taxon>
        <taxon>Microbacteriaceae</taxon>
        <taxon>Leifsonia</taxon>
    </lineage>
</organism>
<keyword evidence="1" id="KW-1133">Transmembrane helix</keyword>
<gene>
    <name evidence="3" type="ORF">HNR13_002066</name>
</gene>
<dbReference type="Pfam" id="PF01757">
    <property type="entry name" value="Acyl_transf_3"/>
    <property type="match status" value="1"/>
</dbReference>
<keyword evidence="1" id="KW-0472">Membrane</keyword>
<feature type="transmembrane region" description="Helical" evidence="1">
    <location>
        <begin position="297"/>
        <end position="321"/>
    </location>
</feature>
<reference evidence="3 4" key="1">
    <citation type="submission" date="2020-07" db="EMBL/GenBank/DDBJ databases">
        <title>Sequencing the genomes of 1000 actinobacteria strains.</title>
        <authorList>
            <person name="Klenk H.-P."/>
        </authorList>
    </citation>
    <scope>NUCLEOTIDE SEQUENCE [LARGE SCALE GENOMIC DNA]</scope>
    <source>
        <strain evidence="3 4">DSM 15165</strain>
    </source>
</reference>
<feature type="domain" description="Acyltransferase 3" evidence="2">
    <location>
        <begin position="16"/>
        <end position="307"/>
    </location>
</feature>
<dbReference type="Proteomes" id="UP000578352">
    <property type="component" value="Unassembled WGS sequence"/>
</dbReference>
<dbReference type="AlphaFoldDB" id="A0A853CTX1"/>
<feature type="transmembrane region" description="Helical" evidence="1">
    <location>
        <begin position="113"/>
        <end position="138"/>
    </location>
</feature>
<proteinExistence type="predicted"/>
<evidence type="ECO:0000256" key="1">
    <source>
        <dbReference type="SAM" id="Phobius"/>
    </source>
</evidence>
<dbReference type="RefSeq" id="WP_179605667.1">
    <property type="nucleotide sequence ID" value="NZ_BAABEH010000001.1"/>
</dbReference>
<evidence type="ECO:0000259" key="2">
    <source>
        <dbReference type="Pfam" id="PF01757"/>
    </source>
</evidence>
<sequence length="343" mass="37291">MTNTTVANAIARPRSAAIDAVRVLGVVAIVYGHVFGLNFLRSSLFIWHVPVFFVLTGYLWTANRSILTEVRKRTLTLLVPYAAWLLIILSPLVNDLILHGRNTVPLEIALRGGALLTGQFAAFWFVTALFFAAIYLRLLERLPEIVQWAVPLVALVALWVFHVPFQQVPLSAGVAVPCLIFVLAGRQLKRVRSRVPRPGLVGLGLLVVGFALVATNVVPPVDLKQSDFGLPIVTVLVSIGICFGLILVAEEAVPLLGRVTGAIITRLALTSFMVILTHAVVIQALRPNAPLGSPKMFLAALIIPWVLALLVNLTPLSRILIGVPMSRLRLRSRASKVSADAMR</sequence>
<accession>A0A853CTX1</accession>
<comment type="caution">
    <text evidence="3">The sequence shown here is derived from an EMBL/GenBank/DDBJ whole genome shotgun (WGS) entry which is preliminary data.</text>
</comment>
<keyword evidence="3" id="KW-0808">Transferase</keyword>
<evidence type="ECO:0000313" key="4">
    <source>
        <dbReference type="Proteomes" id="UP000578352"/>
    </source>
</evidence>
<feature type="transmembrane region" description="Helical" evidence="1">
    <location>
        <begin position="45"/>
        <end position="62"/>
    </location>
</feature>
<dbReference type="PANTHER" id="PTHR37312:SF1">
    <property type="entry name" value="MEMBRANE-BOUND ACYLTRANSFERASE YKRP-RELATED"/>
    <property type="match status" value="1"/>
</dbReference>
<dbReference type="InterPro" id="IPR052734">
    <property type="entry name" value="Nod_factor_acetyltransferase"/>
</dbReference>
<feature type="transmembrane region" description="Helical" evidence="1">
    <location>
        <begin position="74"/>
        <end position="93"/>
    </location>
</feature>
<feature type="transmembrane region" description="Helical" evidence="1">
    <location>
        <begin position="200"/>
        <end position="218"/>
    </location>
</feature>
<dbReference type="PANTHER" id="PTHR37312">
    <property type="entry name" value="MEMBRANE-BOUND ACYLTRANSFERASE YKRP-RELATED"/>
    <property type="match status" value="1"/>
</dbReference>
<dbReference type="EMBL" id="JACCFL010000001">
    <property type="protein sequence ID" value="NYJ23779.1"/>
    <property type="molecule type" value="Genomic_DNA"/>
</dbReference>
<feature type="transmembrane region" description="Helical" evidence="1">
    <location>
        <begin position="261"/>
        <end position="285"/>
    </location>
</feature>
<keyword evidence="1" id="KW-0812">Transmembrane</keyword>
<feature type="transmembrane region" description="Helical" evidence="1">
    <location>
        <begin position="168"/>
        <end position="188"/>
    </location>
</feature>
<feature type="transmembrane region" description="Helical" evidence="1">
    <location>
        <begin position="20"/>
        <end position="39"/>
    </location>
</feature>
<dbReference type="InterPro" id="IPR002656">
    <property type="entry name" value="Acyl_transf_3_dom"/>
</dbReference>
<evidence type="ECO:0000313" key="3">
    <source>
        <dbReference type="EMBL" id="NYJ23779.1"/>
    </source>
</evidence>
<dbReference type="GO" id="GO:0016747">
    <property type="term" value="F:acyltransferase activity, transferring groups other than amino-acyl groups"/>
    <property type="evidence" value="ECO:0007669"/>
    <property type="project" value="InterPro"/>
</dbReference>
<feature type="transmembrane region" description="Helical" evidence="1">
    <location>
        <begin position="145"/>
        <end position="162"/>
    </location>
</feature>
<feature type="transmembrane region" description="Helical" evidence="1">
    <location>
        <begin position="230"/>
        <end position="249"/>
    </location>
</feature>
<name>A0A853CTX1_9MICO</name>
<protein>
    <submittedName>
        <fullName evidence="3">Fucose 4-O-acetylase-like acetyltransferase</fullName>
    </submittedName>
</protein>